<evidence type="ECO:0000313" key="2">
    <source>
        <dbReference type="EMBL" id="ALS73833.1"/>
    </source>
</evidence>
<reference evidence="2" key="1">
    <citation type="submission" date="2016-01" db="EMBL/GenBank/DDBJ databases">
        <title>Complete genome of Planococcus rifietoensis type strain M8.</title>
        <authorList>
            <person name="See-Too W.S."/>
        </authorList>
    </citation>
    <scope>NUCLEOTIDE SEQUENCE [LARGE SCALE GENOMIC DNA]</scope>
    <source>
        <strain evidence="2">M8</strain>
    </source>
</reference>
<dbReference type="KEGG" id="prt:AUC31_00570"/>
<keyword evidence="3" id="KW-1185">Reference proteome</keyword>
<dbReference type="EMBL" id="CP013659">
    <property type="protein sequence ID" value="ALS73833.1"/>
    <property type="molecule type" value="Genomic_DNA"/>
</dbReference>
<dbReference type="Pfam" id="PF14493">
    <property type="entry name" value="HTH_40"/>
    <property type="match status" value="1"/>
</dbReference>
<dbReference type="OrthoDB" id="2354672at2"/>
<gene>
    <name evidence="2" type="ORF">AUC31_00570</name>
</gene>
<dbReference type="STRING" id="200991.AUC31_00570"/>
<proteinExistence type="predicted"/>
<name>A0A0U2N2Q7_9BACL</name>
<sequence>MRFDEVVLAIMKAVDGQRTVSSPYHLIKGKKSGQTIQDIGYFGLHPYFAVLPKLDKQEYLASIDRLQAQGLLIPDDSSVRLDRSAFDLDIPATPLNGWKYRGNEHRFFARLSLVVQTMSNFMQGHKRFDPVVADETVQAWAKAYLNRIDFRSAAVQEAFKNQIETSLALAKTTEAHKQILVERLSGYGVGGLTWDQLAMQQNLMPIDVKVAAVEAVHAWLDVIEGMEYPLLTGMLEGIIQQSALTESAKRTQNLSERGFSLQQIAELRQLKTSTIEDHFVEMAMNDPAFSFVPFMDEHLFQSIHRISKELKSMRLRDIKERLPEASYFQIRLALAMRGGES</sequence>
<dbReference type="AlphaFoldDB" id="A0A0U2N2Q7"/>
<evidence type="ECO:0000313" key="3">
    <source>
        <dbReference type="Proteomes" id="UP000067683"/>
    </source>
</evidence>
<evidence type="ECO:0000259" key="1">
    <source>
        <dbReference type="Pfam" id="PF14493"/>
    </source>
</evidence>
<dbReference type="PIRSF" id="PIRSF021350">
    <property type="entry name" value="UCP021350"/>
    <property type="match status" value="1"/>
</dbReference>
<organism evidence="2 3">
    <name type="scientific">Planococcus rifietoensis</name>
    <dbReference type="NCBI Taxonomy" id="200991"/>
    <lineage>
        <taxon>Bacteria</taxon>
        <taxon>Bacillati</taxon>
        <taxon>Bacillota</taxon>
        <taxon>Bacilli</taxon>
        <taxon>Bacillales</taxon>
        <taxon>Caryophanaceae</taxon>
        <taxon>Planococcus</taxon>
    </lineage>
</organism>
<protein>
    <recommendedName>
        <fullName evidence="1">Helicase Helix-turn-helix domain-containing protein</fullName>
    </recommendedName>
</protein>
<dbReference type="RefSeq" id="WP_058380543.1">
    <property type="nucleotide sequence ID" value="NZ_CP013659.2"/>
</dbReference>
<accession>A0A0U2N2Q7</accession>
<dbReference type="InterPro" id="IPR008308">
    <property type="entry name" value="YpbB-like"/>
</dbReference>
<dbReference type="InterPro" id="IPR029491">
    <property type="entry name" value="Helicase_HTH"/>
</dbReference>
<feature type="domain" description="Helicase Helix-turn-helix" evidence="1">
    <location>
        <begin position="247"/>
        <end position="334"/>
    </location>
</feature>
<dbReference type="Proteomes" id="UP000067683">
    <property type="component" value="Chromosome"/>
</dbReference>